<dbReference type="GO" id="GO:0005783">
    <property type="term" value="C:endoplasmic reticulum"/>
    <property type="evidence" value="ECO:0007669"/>
    <property type="project" value="TreeGrafter"/>
</dbReference>
<accession>A0AAV1HWU7</accession>
<dbReference type="GO" id="GO:0005794">
    <property type="term" value="C:Golgi apparatus"/>
    <property type="evidence" value="ECO:0007669"/>
    <property type="project" value="TreeGrafter"/>
</dbReference>
<dbReference type="PANTHER" id="PTHR20921">
    <property type="entry name" value="TRANSMEMBRANE PROTEIN 222"/>
    <property type="match status" value="1"/>
</dbReference>
<proteinExistence type="predicted"/>
<evidence type="ECO:0000313" key="3">
    <source>
        <dbReference type="Proteomes" id="UP001314263"/>
    </source>
</evidence>
<gene>
    <name evidence="2" type="ORF">CVIRNUC_002431</name>
</gene>
<dbReference type="Proteomes" id="UP001314263">
    <property type="component" value="Unassembled WGS sequence"/>
</dbReference>
<comment type="caution">
    <text evidence="2">The sequence shown here is derived from an EMBL/GenBank/DDBJ whole genome shotgun (WGS) entry which is preliminary data.</text>
</comment>
<dbReference type="InterPro" id="IPR008496">
    <property type="entry name" value="TMEM222/RTE1"/>
</dbReference>
<feature type="transmembrane region" description="Helical" evidence="1">
    <location>
        <begin position="158"/>
        <end position="178"/>
    </location>
</feature>
<reference evidence="2 3" key="1">
    <citation type="submission" date="2023-10" db="EMBL/GenBank/DDBJ databases">
        <authorList>
            <person name="Maclean D."/>
            <person name="Macfadyen A."/>
        </authorList>
    </citation>
    <scope>NUCLEOTIDE SEQUENCE [LARGE SCALE GENOMIC DNA]</scope>
</reference>
<name>A0AAV1HWU7_9CHLO</name>
<evidence type="ECO:0000256" key="1">
    <source>
        <dbReference type="SAM" id="Phobius"/>
    </source>
</evidence>
<keyword evidence="1" id="KW-0472">Membrane</keyword>
<dbReference type="EMBL" id="CAUYUE010000003">
    <property type="protein sequence ID" value="CAK0756148.1"/>
    <property type="molecule type" value="Genomic_DNA"/>
</dbReference>
<organism evidence="2 3">
    <name type="scientific">Coccomyxa viridis</name>
    <dbReference type="NCBI Taxonomy" id="1274662"/>
    <lineage>
        <taxon>Eukaryota</taxon>
        <taxon>Viridiplantae</taxon>
        <taxon>Chlorophyta</taxon>
        <taxon>core chlorophytes</taxon>
        <taxon>Trebouxiophyceae</taxon>
        <taxon>Trebouxiophyceae incertae sedis</taxon>
        <taxon>Coccomyxaceae</taxon>
        <taxon>Coccomyxa</taxon>
    </lineage>
</organism>
<dbReference type="PANTHER" id="PTHR20921:SF0">
    <property type="entry name" value="TRANSMEMBRANE PROTEIN 222"/>
    <property type="match status" value="1"/>
</dbReference>
<dbReference type="GO" id="GO:0009723">
    <property type="term" value="P:response to ethylene"/>
    <property type="evidence" value="ECO:0007669"/>
    <property type="project" value="TreeGrafter"/>
</dbReference>
<sequence length="219" mass="24502">MDQGKTRSQGDIVPPRQFPYCIVWTPIPLISWLLPFVGHMGVCSSKGTIMDFAGPYMINTGSLMFGNPAKYIQLDPGHVGDSAPSMAAAAQDSGNDEWDAALHRACHVYQDRNYNFLTDNCHAFVAYFMNELQYGGTKKWSMVRLAVMLFFRGRYASLWGFTKTWLPFVAIMVVGLYFGTWIFAAAWAGGILLPLTAWFLVYAWCINRQPGSKRAQSSA</sequence>
<keyword evidence="1" id="KW-0812">Transmembrane</keyword>
<dbReference type="Pfam" id="PF05608">
    <property type="entry name" value="RTE1"/>
    <property type="match status" value="1"/>
</dbReference>
<protein>
    <submittedName>
        <fullName evidence="2">Uncharacterized protein</fullName>
    </submittedName>
</protein>
<dbReference type="AlphaFoldDB" id="A0AAV1HWU7"/>
<evidence type="ECO:0000313" key="2">
    <source>
        <dbReference type="EMBL" id="CAK0756148.1"/>
    </source>
</evidence>
<keyword evidence="1" id="KW-1133">Transmembrane helix</keyword>
<feature type="transmembrane region" description="Helical" evidence="1">
    <location>
        <begin position="184"/>
        <end position="205"/>
    </location>
</feature>
<dbReference type="GO" id="GO:0010104">
    <property type="term" value="P:regulation of ethylene-activated signaling pathway"/>
    <property type="evidence" value="ECO:0007669"/>
    <property type="project" value="TreeGrafter"/>
</dbReference>
<keyword evidence="3" id="KW-1185">Reference proteome</keyword>